<protein>
    <recommendedName>
        <fullName evidence="1">Thioesterase domain-containing protein</fullName>
    </recommendedName>
</protein>
<dbReference type="Gene3D" id="3.10.129.10">
    <property type="entry name" value="Hotdog Thioesterase"/>
    <property type="match status" value="1"/>
</dbReference>
<dbReference type="OrthoDB" id="506431at2759"/>
<dbReference type="AlphaFoldDB" id="A0A0C3F0C8"/>
<dbReference type="STRING" id="765440.A0A0C3F0C8"/>
<reference evidence="3" key="2">
    <citation type="submission" date="2015-01" db="EMBL/GenBank/DDBJ databases">
        <title>Evolutionary Origins and Diversification of the Mycorrhizal Mutualists.</title>
        <authorList>
            <consortium name="DOE Joint Genome Institute"/>
            <consortium name="Mycorrhizal Genomics Consortium"/>
            <person name="Kohler A."/>
            <person name="Kuo A."/>
            <person name="Nagy L.G."/>
            <person name="Floudas D."/>
            <person name="Copeland A."/>
            <person name="Barry K.W."/>
            <person name="Cichocki N."/>
            <person name="Veneault-Fourrey C."/>
            <person name="LaButti K."/>
            <person name="Lindquist E.A."/>
            <person name="Lipzen A."/>
            <person name="Lundell T."/>
            <person name="Morin E."/>
            <person name="Murat C."/>
            <person name="Riley R."/>
            <person name="Ohm R."/>
            <person name="Sun H."/>
            <person name="Tunlid A."/>
            <person name="Henrissat B."/>
            <person name="Grigoriev I.V."/>
            <person name="Hibbett D.S."/>
            <person name="Martin F."/>
        </authorList>
    </citation>
    <scope>NUCLEOTIDE SEQUENCE [LARGE SCALE GENOMIC DNA]</scope>
    <source>
        <strain evidence="3">F 1598</strain>
    </source>
</reference>
<name>A0A0C3F0C8_PILCF</name>
<dbReference type="PANTHER" id="PTHR47260">
    <property type="entry name" value="UPF0644 PROTEIN PB2B4.06"/>
    <property type="match status" value="1"/>
</dbReference>
<dbReference type="InterPro" id="IPR006683">
    <property type="entry name" value="Thioestr_dom"/>
</dbReference>
<proteinExistence type="predicted"/>
<dbReference type="SUPFAM" id="SSF54637">
    <property type="entry name" value="Thioesterase/thiol ester dehydrase-isomerase"/>
    <property type="match status" value="1"/>
</dbReference>
<keyword evidence="3" id="KW-1185">Reference proteome</keyword>
<dbReference type="Pfam" id="PF03061">
    <property type="entry name" value="4HBT"/>
    <property type="match status" value="1"/>
</dbReference>
<dbReference type="InterPro" id="IPR052061">
    <property type="entry name" value="PTE-AB_protein"/>
</dbReference>
<gene>
    <name evidence="2" type="ORF">PILCRDRAFT_829166</name>
</gene>
<dbReference type="CDD" id="cd03443">
    <property type="entry name" value="PaaI_thioesterase"/>
    <property type="match status" value="1"/>
</dbReference>
<evidence type="ECO:0000313" key="2">
    <source>
        <dbReference type="EMBL" id="KIM73431.1"/>
    </source>
</evidence>
<accession>A0A0C3F0C8</accession>
<dbReference type="EMBL" id="KN833082">
    <property type="protein sequence ID" value="KIM73431.1"/>
    <property type="molecule type" value="Genomic_DNA"/>
</dbReference>
<evidence type="ECO:0000259" key="1">
    <source>
        <dbReference type="Pfam" id="PF03061"/>
    </source>
</evidence>
<dbReference type="InterPro" id="IPR029069">
    <property type="entry name" value="HotDog_dom_sf"/>
</dbReference>
<sequence>MSSFLLPCSRLRTTSPRVNPRFCRGFSSASPSSGLARTSYIYPPQPLTYVSPRPTSSPLANPSLNYTVALEAELQSLPILVSHRSQADASEWYETRPFRGVPEDWKMKHLTAGTLRGPGKLALAPLVRVKKDESESLIITHVGRMLCGHEGIVHGGLLAALLDEGMGRTAINNMPGKIGFTANLSINYRAPTTADQFIVMKTKVTDTQGRKVWVDGLVQDVNGTVLADAKTMWVQPKYPQLMDTKTFNQALGEREPQLEPWAT</sequence>
<dbReference type="HOGENOM" id="CLU_052827_0_0_1"/>
<dbReference type="PANTHER" id="PTHR47260:SF1">
    <property type="entry name" value="UPF0644 PROTEIN PB2B4.06"/>
    <property type="match status" value="1"/>
</dbReference>
<feature type="domain" description="Thioesterase" evidence="1">
    <location>
        <begin position="151"/>
        <end position="225"/>
    </location>
</feature>
<reference evidence="2 3" key="1">
    <citation type="submission" date="2014-04" db="EMBL/GenBank/DDBJ databases">
        <authorList>
            <consortium name="DOE Joint Genome Institute"/>
            <person name="Kuo A."/>
            <person name="Tarkka M."/>
            <person name="Buscot F."/>
            <person name="Kohler A."/>
            <person name="Nagy L.G."/>
            <person name="Floudas D."/>
            <person name="Copeland A."/>
            <person name="Barry K.W."/>
            <person name="Cichocki N."/>
            <person name="Veneault-Fourrey C."/>
            <person name="LaButti K."/>
            <person name="Lindquist E.A."/>
            <person name="Lipzen A."/>
            <person name="Lundell T."/>
            <person name="Morin E."/>
            <person name="Murat C."/>
            <person name="Sun H."/>
            <person name="Tunlid A."/>
            <person name="Henrissat B."/>
            <person name="Grigoriev I.V."/>
            <person name="Hibbett D.S."/>
            <person name="Martin F."/>
            <person name="Nordberg H.P."/>
            <person name="Cantor M.N."/>
            <person name="Hua S.X."/>
        </authorList>
    </citation>
    <scope>NUCLEOTIDE SEQUENCE [LARGE SCALE GENOMIC DNA]</scope>
    <source>
        <strain evidence="2 3">F 1598</strain>
    </source>
</reference>
<organism evidence="2 3">
    <name type="scientific">Piloderma croceum (strain F 1598)</name>
    <dbReference type="NCBI Taxonomy" id="765440"/>
    <lineage>
        <taxon>Eukaryota</taxon>
        <taxon>Fungi</taxon>
        <taxon>Dikarya</taxon>
        <taxon>Basidiomycota</taxon>
        <taxon>Agaricomycotina</taxon>
        <taxon>Agaricomycetes</taxon>
        <taxon>Agaricomycetidae</taxon>
        <taxon>Atheliales</taxon>
        <taxon>Atheliaceae</taxon>
        <taxon>Piloderma</taxon>
    </lineage>
</organism>
<dbReference type="Proteomes" id="UP000054166">
    <property type="component" value="Unassembled WGS sequence"/>
</dbReference>
<evidence type="ECO:0000313" key="3">
    <source>
        <dbReference type="Proteomes" id="UP000054166"/>
    </source>
</evidence>
<dbReference type="InParanoid" id="A0A0C3F0C8"/>